<keyword evidence="4 7" id="KW-0133">Cell shape</keyword>
<dbReference type="PROSITE" id="PS52029">
    <property type="entry name" value="LD_TPASE"/>
    <property type="match status" value="1"/>
</dbReference>
<sequence>MRITVSKLNASAFAGAVAVACAALSAPAAAQQPMVIASQAEWSQGYDAAPRIRVQRSFMPTVSHEAITGTEQAIAHYRDIAARGGWGQVSSNQRLRVGAKGPGVVALRERLILSGDLEPSAGNSPVFDTYVEAAVKRFQARHGLNATGVVNGPTISALNVPVDTRLRQLEINLVRLRALSGDLGERYVIVNIPAALVETVEGGQVVSRHAAGVGKIDRQSPIMNAKITEINFNPFWTVPASIIRKDLIPKMRQDPSYLSDNKIRVYNGQGQEVPPQSINWNSDEATRYMFRQDPGADLNSMGFVRINIPNPHGVYMHDTPAKGIFGDDFRFVSSGCVRVQNVRDYITWLLKETSGWDRAAIDQAIASGERIDARLARPVNVYWTYITAWASPDGIVQFRDDVYNRDGLGVQNVMAAAQAEETEPVN</sequence>
<comment type="caution">
    <text evidence="10">The sequence shown here is derived from an EMBL/GenBank/DDBJ whole genome shotgun (WGS) entry which is preliminary data.</text>
</comment>
<dbReference type="Pfam" id="PF03734">
    <property type="entry name" value="YkuD"/>
    <property type="match status" value="1"/>
</dbReference>
<reference evidence="10 11" key="1">
    <citation type="submission" date="2020-08" db="EMBL/GenBank/DDBJ databases">
        <title>Genomic Encyclopedia of Type Strains, Phase IV (KMG-IV): sequencing the most valuable type-strain genomes for metagenomic binning, comparative biology and taxonomic classification.</title>
        <authorList>
            <person name="Goeker M."/>
        </authorList>
    </citation>
    <scope>NUCLEOTIDE SEQUENCE [LARGE SCALE GENOMIC DNA]</scope>
    <source>
        <strain evidence="10 11">DSM 103737</strain>
    </source>
</reference>
<feature type="active site" description="Proton donor/acceptor" evidence="7">
    <location>
        <position position="317"/>
    </location>
</feature>
<name>A0A840BSB4_9HYPH</name>
<keyword evidence="11" id="KW-1185">Reference proteome</keyword>
<dbReference type="Pfam" id="PF01471">
    <property type="entry name" value="PG_binding_1"/>
    <property type="match status" value="1"/>
</dbReference>
<dbReference type="AlphaFoldDB" id="A0A840BSB4"/>
<dbReference type="EMBL" id="JACIEN010000001">
    <property type="protein sequence ID" value="MBB4015900.1"/>
    <property type="molecule type" value="Genomic_DNA"/>
</dbReference>
<proteinExistence type="inferred from homology"/>
<comment type="similarity">
    <text evidence="2">Belongs to the YkuD family.</text>
</comment>
<evidence type="ECO:0000256" key="6">
    <source>
        <dbReference type="ARBA" id="ARBA00023316"/>
    </source>
</evidence>
<feature type="domain" description="L,D-TPase catalytic" evidence="9">
    <location>
        <begin position="186"/>
        <end position="361"/>
    </location>
</feature>
<evidence type="ECO:0000256" key="5">
    <source>
        <dbReference type="ARBA" id="ARBA00022984"/>
    </source>
</evidence>
<evidence type="ECO:0000256" key="1">
    <source>
        <dbReference type="ARBA" id="ARBA00004752"/>
    </source>
</evidence>
<dbReference type="RefSeq" id="WP_183315816.1">
    <property type="nucleotide sequence ID" value="NZ_JACIEN010000001.1"/>
</dbReference>
<keyword evidence="3" id="KW-0808">Transferase</keyword>
<comment type="pathway">
    <text evidence="1 7">Cell wall biogenesis; peptidoglycan biosynthesis.</text>
</comment>
<dbReference type="InterPro" id="IPR002477">
    <property type="entry name" value="Peptidoglycan-bd-like"/>
</dbReference>
<dbReference type="GO" id="GO:0008360">
    <property type="term" value="P:regulation of cell shape"/>
    <property type="evidence" value="ECO:0007669"/>
    <property type="project" value="UniProtKB-UniRule"/>
</dbReference>
<evidence type="ECO:0000256" key="8">
    <source>
        <dbReference type="SAM" id="SignalP"/>
    </source>
</evidence>
<dbReference type="UniPathway" id="UPA00219"/>
<dbReference type="InterPro" id="IPR052905">
    <property type="entry name" value="LD-transpeptidase_YkuD-like"/>
</dbReference>
<keyword evidence="5 7" id="KW-0573">Peptidoglycan synthesis</keyword>
<dbReference type="PROSITE" id="PS51257">
    <property type="entry name" value="PROKAR_LIPOPROTEIN"/>
    <property type="match status" value="1"/>
</dbReference>
<dbReference type="Proteomes" id="UP000577362">
    <property type="component" value="Unassembled WGS sequence"/>
</dbReference>
<dbReference type="PANTHER" id="PTHR41533">
    <property type="entry name" value="L,D-TRANSPEPTIDASE HI_1667-RELATED"/>
    <property type="match status" value="1"/>
</dbReference>
<evidence type="ECO:0000259" key="9">
    <source>
        <dbReference type="PROSITE" id="PS52029"/>
    </source>
</evidence>
<evidence type="ECO:0000256" key="2">
    <source>
        <dbReference type="ARBA" id="ARBA00005992"/>
    </source>
</evidence>
<dbReference type="GO" id="GO:0004180">
    <property type="term" value="F:carboxypeptidase activity"/>
    <property type="evidence" value="ECO:0007669"/>
    <property type="project" value="UniProtKB-ARBA"/>
</dbReference>
<keyword evidence="8" id="KW-0732">Signal</keyword>
<evidence type="ECO:0000313" key="11">
    <source>
        <dbReference type="Proteomes" id="UP000577362"/>
    </source>
</evidence>
<dbReference type="PANTHER" id="PTHR41533:SF1">
    <property type="entry name" value="L,D-TRANSPEPTIDASE YCBB-RELATED"/>
    <property type="match status" value="1"/>
</dbReference>
<dbReference type="Gene3D" id="2.40.440.10">
    <property type="entry name" value="L,D-transpeptidase catalytic domain-like"/>
    <property type="match status" value="1"/>
</dbReference>
<accession>A0A840BSB4</accession>
<protein>
    <submittedName>
        <fullName evidence="10">Murein L,D-transpeptidase YcbB/YkuD</fullName>
    </submittedName>
</protein>
<dbReference type="GO" id="GO:0016740">
    <property type="term" value="F:transferase activity"/>
    <property type="evidence" value="ECO:0007669"/>
    <property type="project" value="UniProtKB-KW"/>
</dbReference>
<dbReference type="Gene3D" id="1.10.101.10">
    <property type="entry name" value="PGBD-like superfamily/PGBD"/>
    <property type="match status" value="1"/>
</dbReference>
<dbReference type="InterPro" id="IPR036366">
    <property type="entry name" value="PGBDSf"/>
</dbReference>
<feature type="chain" id="PRO_5032465951" evidence="8">
    <location>
        <begin position="31"/>
        <end position="426"/>
    </location>
</feature>
<evidence type="ECO:0000256" key="7">
    <source>
        <dbReference type="PROSITE-ProRule" id="PRU01373"/>
    </source>
</evidence>
<evidence type="ECO:0000256" key="3">
    <source>
        <dbReference type="ARBA" id="ARBA00022679"/>
    </source>
</evidence>
<gene>
    <name evidence="10" type="ORF">GGR16_000906</name>
</gene>
<dbReference type="SUPFAM" id="SSF47090">
    <property type="entry name" value="PGBD-like"/>
    <property type="match status" value="1"/>
</dbReference>
<keyword evidence="6 7" id="KW-0961">Cell wall biogenesis/degradation</keyword>
<dbReference type="InterPro" id="IPR005490">
    <property type="entry name" value="LD_TPept_cat_dom"/>
</dbReference>
<evidence type="ECO:0000256" key="4">
    <source>
        <dbReference type="ARBA" id="ARBA00022960"/>
    </source>
</evidence>
<dbReference type="CDD" id="cd16913">
    <property type="entry name" value="YkuD_like"/>
    <property type="match status" value="1"/>
</dbReference>
<dbReference type="GO" id="GO:0071555">
    <property type="term" value="P:cell wall organization"/>
    <property type="evidence" value="ECO:0007669"/>
    <property type="project" value="UniProtKB-UniRule"/>
</dbReference>
<organism evidence="10 11">
    <name type="scientific">Chelatococcus caeni</name>
    <dbReference type="NCBI Taxonomy" id="1348468"/>
    <lineage>
        <taxon>Bacteria</taxon>
        <taxon>Pseudomonadati</taxon>
        <taxon>Pseudomonadota</taxon>
        <taxon>Alphaproteobacteria</taxon>
        <taxon>Hyphomicrobiales</taxon>
        <taxon>Chelatococcaceae</taxon>
        <taxon>Chelatococcus</taxon>
    </lineage>
</organism>
<dbReference type="GO" id="GO:0009252">
    <property type="term" value="P:peptidoglycan biosynthetic process"/>
    <property type="evidence" value="ECO:0007669"/>
    <property type="project" value="UniProtKB-UniPathway"/>
</dbReference>
<feature type="signal peptide" evidence="8">
    <location>
        <begin position="1"/>
        <end position="30"/>
    </location>
</feature>
<feature type="active site" description="Nucleophile" evidence="7">
    <location>
        <position position="336"/>
    </location>
</feature>
<evidence type="ECO:0000313" key="10">
    <source>
        <dbReference type="EMBL" id="MBB4015900.1"/>
    </source>
</evidence>
<dbReference type="InterPro" id="IPR038063">
    <property type="entry name" value="Transpep_catalytic_dom"/>
</dbReference>
<dbReference type="InterPro" id="IPR036365">
    <property type="entry name" value="PGBD-like_sf"/>
</dbReference>
<dbReference type="SUPFAM" id="SSF141523">
    <property type="entry name" value="L,D-transpeptidase catalytic domain-like"/>
    <property type="match status" value="1"/>
</dbReference>